<comment type="catalytic activity">
    <reaction evidence="6">
        <text>O-phospho-L-seryl-[protein] + H2O = L-seryl-[protein] + phosphate</text>
        <dbReference type="Rhea" id="RHEA:20629"/>
        <dbReference type="Rhea" id="RHEA-COMP:9863"/>
        <dbReference type="Rhea" id="RHEA-COMP:11604"/>
        <dbReference type="ChEBI" id="CHEBI:15377"/>
        <dbReference type="ChEBI" id="CHEBI:29999"/>
        <dbReference type="ChEBI" id="CHEBI:43474"/>
        <dbReference type="ChEBI" id="CHEBI:83421"/>
        <dbReference type="EC" id="3.1.3.16"/>
    </reaction>
</comment>
<dbReference type="AlphaFoldDB" id="A2F9J9"/>
<keyword evidence="2" id="KW-0479">Metal-binding</keyword>
<dbReference type="eggNOG" id="KOG0372">
    <property type="taxonomic scope" value="Eukaryota"/>
</dbReference>
<dbReference type="VEuPathDB" id="TrichDB:TVAG_238240"/>
<dbReference type="STRING" id="5722.A2F9J9"/>
<evidence type="ECO:0000313" key="11">
    <source>
        <dbReference type="Proteomes" id="UP000001542"/>
    </source>
</evidence>
<gene>
    <name evidence="10" type="ORF">TVAG_264770</name>
</gene>
<dbReference type="OrthoDB" id="5593063at2759"/>
<dbReference type="EC" id="3.1.3.16" evidence="8"/>
<dbReference type="PANTHER" id="PTHR11668">
    <property type="entry name" value="SERINE/THREONINE PROTEIN PHOSPHATASE"/>
    <property type="match status" value="1"/>
</dbReference>
<dbReference type="PRINTS" id="PR00114">
    <property type="entry name" value="STPHPHTASE"/>
</dbReference>
<dbReference type="InterPro" id="IPR050341">
    <property type="entry name" value="PP1_catalytic_subunit"/>
</dbReference>
<comment type="similarity">
    <text evidence="8">Belongs to the PPP phosphatase family.</text>
</comment>
<dbReference type="GO" id="GO:0046872">
    <property type="term" value="F:metal ion binding"/>
    <property type="evidence" value="ECO:0007669"/>
    <property type="project" value="UniProtKB-KW"/>
</dbReference>
<comment type="cofactor">
    <cofactor evidence="1">
        <name>Mn(2+)</name>
        <dbReference type="ChEBI" id="CHEBI:29035"/>
    </cofactor>
</comment>
<comment type="catalytic activity">
    <reaction evidence="7 8">
        <text>O-phospho-L-threonyl-[protein] + H2O = L-threonyl-[protein] + phosphate</text>
        <dbReference type="Rhea" id="RHEA:47004"/>
        <dbReference type="Rhea" id="RHEA-COMP:11060"/>
        <dbReference type="Rhea" id="RHEA-COMP:11605"/>
        <dbReference type="ChEBI" id="CHEBI:15377"/>
        <dbReference type="ChEBI" id="CHEBI:30013"/>
        <dbReference type="ChEBI" id="CHEBI:43474"/>
        <dbReference type="ChEBI" id="CHEBI:61977"/>
        <dbReference type="EC" id="3.1.3.16"/>
    </reaction>
</comment>
<dbReference type="InterPro" id="IPR029052">
    <property type="entry name" value="Metallo-depent_PP-like"/>
</dbReference>
<dbReference type="Gene3D" id="3.60.21.10">
    <property type="match status" value="1"/>
</dbReference>
<dbReference type="GO" id="GO:0004722">
    <property type="term" value="F:protein serine/threonine phosphatase activity"/>
    <property type="evidence" value="ECO:0000318"/>
    <property type="project" value="GO_Central"/>
</dbReference>
<evidence type="ECO:0000313" key="10">
    <source>
        <dbReference type="EMBL" id="EAX98428.1"/>
    </source>
</evidence>
<name>A2F9J9_TRIV3</name>
<dbReference type="InterPro" id="IPR006186">
    <property type="entry name" value="Ser/Thr-sp_prot-phosphatase"/>
</dbReference>
<feature type="domain" description="Serine/threonine specific protein phosphatases" evidence="9">
    <location>
        <begin position="126"/>
        <end position="131"/>
    </location>
</feature>
<dbReference type="InterPro" id="IPR004843">
    <property type="entry name" value="Calcineurin-like_PHP"/>
</dbReference>
<evidence type="ECO:0000256" key="1">
    <source>
        <dbReference type="ARBA" id="ARBA00001936"/>
    </source>
</evidence>
<dbReference type="SMART" id="SM00156">
    <property type="entry name" value="PP2Ac"/>
    <property type="match status" value="1"/>
</dbReference>
<protein>
    <recommendedName>
        <fullName evidence="8">Serine/threonine-protein phosphatase</fullName>
        <ecNumber evidence="8">3.1.3.16</ecNumber>
    </recommendedName>
</protein>
<evidence type="ECO:0000256" key="6">
    <source>
        <dbReference type="ARBA" id="ARBA00047761"/>
    </source>
</evidence>
<sequence length="230" mass="26367">MCELPTFVLSTYNQVFMLTEESITDLGDSVLIPRLPMNELLQLNSEVIHRLSNKRAVEYISGPVAMIGDIHGNLRELIRAFIVNGMLPKTKYVFLGDYVDRNEFSVEVITLLFSLYCLYPEHIVLLRGNHECRSTNANYGFKQQVLDFYHSEDLWESFNSVFDYLPIAAVVNNTYFCVHGGISPSITSVEKLASHTLPIYHVSERASEVNRLHMELTQLSTSYQIMDYQL</sequence>
<dbReference type="GO" id="GO:0090443">
    <property type="term" value="C:FAR/SIN/STRIPAK complex"/>
    <property type="evidence" value="ECO:0000318"/>
    <property type="project" value="GO_Central"/>
</dbReference>
<organism evidence="10 11">
    <name type="scientific">Trichomonas vaginalis (strain ATCC PRA-98 / G3)</name>
    <dbReference type="NCBI Taxonomy" id="412133"/>
    <lineage>
        <taxon>Eukaryota</taxon>
        <taxon>Metamonada</taxon>
        <taxon>Parabasalia</taxon>
        <taxon>Trichomonadida</taxon>
        <taxon>Trichomonadidae</taxon>
        <taxon>Trichomonas</taxon>
    </lineage>
</organism>
<dbReference type="PANTHER" id="PTHR11668:SF300">
    <property type="entry name" value="SERINE_THREONINE-PROTEIN PHOSPHATASE"/>
    <property type="match status" value="1"/>
</dbReference>
<dbReference type="RefSeq" id="XP_001311358.1">
    <property type="nucleotide sequence ID" value="XM_001311357.1"/>
</dbReference>
<keyword evidence="5" id="KW-0464">Manganese</keyword>
<dbReference type="PROSITE" id="PS00125">
    <property type="entry name" value="SER_THR_PHOSPHATASE"/>
    <property type="match status" value="1"/>
</dbReference>
<reference evidence="10" key="2">
    <citation type="journal article" date="2007" name="Science">
        <title>Draft genome sequence of the sexually transmitted pathogen Trichomonas vaginalis.</title>
        <authorList>
            <person name="Carlton J.M."/>
            <person name="Hirt R.P."/>
            <person name="Silva J.C."/>
            <person name="Delcher A.L."/>
            <person name="Schatz M."/>
            <person name="Zhao Q."/>
            <person name="Wortman J.R."/>
            <person name="Bidwell S.L."/>
            <person name="Alsmark U.C.M."/>
            <person name="Besteiro S."/>
            <person name="Sicheritz-Ponten T."/>
            <person name="Noel C.J."/>
            <person name="Dacks J.B."/>
            <person name="Foster P.G."/>
            <person name="Simillion C."/>
            <person name="Van de Peer Y."/>
            <person name="Miranda-Saavedra D."/>
            <person name="Barton G.J."/>
            <person name="Westrop G.D."/>
            <person name="Mueller S."/>
            <person name="Dessi D."/>
            <person name="Fiori P.L."/>
            <person name="Ren Q."/>
            <person name="Paulsen I."/>
            <person name="Zhang H."/>
            <person name="Bastida-Corcuera F.D."/>
            <person name="Simoes-Barbosa A."/>
            <person name="Brown M.T."/>
            <person name="Hayes R.D."/>
            <person name="Mukherjee M."/>
            <person name="Okumura C.Y."/>
            <person name="Schneider R."/>
            <person name="Smith A.J."/>
            <person name="Vanacova S."/>
            <person name="Villalvazo M."/>
            <person name="Haas B.J."/>
            <person name="Pertea M."/>
            <person name="Feldblyum T.V."/>
            <person name="Utterback T.R."/>
            <person name="Shu C.L."/>
            <person name="Osoegawa K."/>
            <person name="de Jong P.J."/>
            <person name="Hrdy I."/>
            <person name="Horvathova L."/>
            <person name="Zubacova Z."/>
            <person name="Dolezal P."/>
            <person name="Malik S.B."/>
            <person name="Logsdon J.M. Jr."/>
            <person name="Henze K."/>
            <person name="Gupta A."/>
            <person name="Wang C.C."/>
            <person name="Dunne R.L."/>
            <person name="Upcroft J.A."/>
            <person name="Upcroft P."/>
            <person name="White O."/>
            <person name="Salzberg S.L."/>
            <person name="Tang P."/>
            <person name="Chiu C.-H."/>
            <person name="Lee Y.-S."/>
            <person name="Embley T.M."/>
            <person name="Coombs G.H."/>
            <person name="Mottram J.C."/>
            <person name="Tachezy J."/>
            <person name="Fraser-Liggett C.M."/>
            <person name="Johnson P.J."/>
        </authorList>
    </citation>
    <scope>NUCLEOTIDE SEQUENCE [LARGE SCALE GENOMIC DNA]</scope>
    <source>
        <strain evidence="10">G3</strain>
    </source>
</reference>
<evidence type="ECO:0000256" key="8">
    <source>
        <dbReference type="RuleBase" id="RU004273"/>
    </source>
</evidence>
<proteinExistence type="inferred from homology"/>
<evidence type="ECO:0000256" key="3">
    <source>
        <dbReference type="ARBA" id="ARBA00022801"/>
    </source>
</evidence>
<dbReference type="SUPFAM" id="SSF56300">
    <property type="entry name" value="Metallo-dependent phosphatases"/>
    <property type="match status" value="1"/>
</dbReference>
<dbReference type="VEuPathDB" id="TrichDB:TVAGG3_0276810"/>
<accession>A2F9J9</accession>
<evidence type="ECO:0000256" key="7">
    <source>
        <dbReference type="ARBA" id="ARBA00048336"/>
    </source>
</evidence>
<dbReference type="InParanoid" id="A2F9J9"/>
<evidence type="ECO:0000256" key="5">
    <source>
        <dbReference type="ARBA" id="ARBA00023211"/>
    </source>
</evidence>
<keyword evidence="3 8" id="KW-0378">Hydrolase</keyword>
<keyword evidence="11" id="KW-1185">Reference proteome</keyword>
<evidence type="ECO:0000259" key="9">
    <source>
        <dbReference type="PROSITE" id="PS00125"/>
    </source>
</evidence>
<evidence type="ECO:0000256" key="4">
    <source>
        <dbReference type="ARBA" id="ARBA00022912"/>
    </source>
</evidence>
<dbReference type="KEGG" id="tva:4756224"/>
<keyword evidence="4" id="KW-0904">Protein phosphatase</keyword>
<reference evidence="10" key="1">
    <citation type="submission" date="2006-10" db="EMBL/GenBank/DDBJ databases">
        <authorList>
            <person name="Amadeo P."/>
            <person name="Zhao Q."/>
            <person name="Wortman J."/>
            <person name="Fraser-Liggett C."/>
            <person name="Carlton J."/>
        </authorList>
    </citation>
    <scope>NUCLEOTIDE SEQUENCE</scope>
    <source>
        <strain evidence="10">G3</strain>
    </source>
</reference>
<dbReference type="Pfam" id="PF00149">
    <property type="entry name" value="Metallophos"/>
    <property type="match status" value="1"/>
</dbReference>
<evidence type="ECO:0000256" key="2">
    <source>
        <dbReference type="ARBA" id="ARBA00022723"/>
    </source>
</evidence>
<dbReference type="EMBL" id="DS113676">
    <property type="protein sequence ID" value="EAX98428.1"/>
    <property type="molecule type" value="Genomic_DNA"/>
</dbReference>
<dbReference type="Proteomes" id="UP000001542">
    <property type="component" value="Unassembled WGS sequence"/>
</dbReference>